<protein>
    <submittedName>
        <fullName evidence="1">Uncharacterized protein</fullName>
    </submittedName>
</protein>
<dbReference type="AlphaFoldDB" id="A0A426XW18"/>
<name>A0A426XW18_ENSVE</name>
<comment type="caution">
    <text evidence="1">The sequence shown here is derived from an EMBL/GenBank/DDBJ whole genome shotgun (WGS) entry which is preliminary data.</text>
</comment>
<dbReference type="EMBL" id="AMZH03016930">
    <property type="protein sequence ID" value="RRT43748.1"/>
    <property type="molecule type" value="Genomic_DNA"/>
</dbReference>
<sequence>MLRVAGRRLAASLSWRPSCASSTLLSQNPIPGAASSDDGSRSHVVPSAGFHFESALLRSIRGLVFLLSVRSFFIFASKDSIPVANQSMAISSFLLLEERGTCDRRIYLCILEKRKTSFWLLIKFCIKNWLICMINTD</sequence>
<accession>A0A426XW18</accession>
<dbReference type="Proteomes" id="UP000287651">
    <property type="component" value="Unassembled WGS sequence"/>
</dbReference>
<evidence type="ECO:0000313" key="1">
    <source>
        <dbReference type="EMBL" id="RRT43748.1"/>
    </source>
</evidence>
<evidence type="ECO:0000313" key="2">
    <source>
        <dbReference type="Proteomes" id="UP000287651"/>
    </source>
</evidence>
<gene>
    <name evidence="1" type="ORF">B296_00056197</name>
</gene>
<reference evidence="1 2" key="1">
    <citation type="journal article" date="2014" name="Agronomy (Basel)">
        <title>A Draft Genome Sequence for Ensete ventricosum, the Drought-Tolerant Tree Against Hunger.</title>
        <authorList>
            <person name="Harrison J."/>
            <person name="Moore K.A."/>
            <person name="Paszkiewicz K."/>
            <person name="Jones T."/>
            <person name="Grant M."/>
            <person name="Ambacheew D."/>
            <person name="Muzemil S."/>
            <person name="Studholme D.J."/>
        </authorList>
    </citation>
    <scope>NUCLEOTIDE SEQUENCE [LARGE SCALE GENOMIC DNA]</scope>
</reference>
<organism evidence="1 2">
    <name type="scientific">Ensete ventricosum</name>
    <name type="common">Abyssinian banana</name>
    <name type="synonym">Musa ensete</name>
    <dbReference type="NCBI Taxonomy" id="4639"/>
    <lineage>
        <taxon>Eukaryota</taxon>
        <taxon>Viridiplantae</taxon>
        <taxon>Streptophyta</taxon>
        <taxon>Embryophyta</taxon>
        <taxon>Tracheophyta</taxon>
        <taxon>Spermatophyta</taxon>
        <taxon>Magnoliopsida</taxon>
        <taxon>Liliopsida</taxon>
        <taxon>Zingiberales</taxon>
        <taxon>Musaceae</taxon>
        <taxon>Ensete</taxon>
    </lineage>
</organism>
<proteinExistence type="predicted"/>